<dbReference type="EMBL" id="BKBC01000049">
    <property type="protein sequence ID" value="GEQ22489.1"/>
    <property type="molecule type" value="Genomic_DNA"/>
</dbReference>
<protein>
    <submittedName>
        <fullName evidence="1">Uncharacterized protein</fullName>
    </submittedName>
</protein>
<evidence type="ECO:0000313" key="1">
    <source>
        <dbReference type="EMBL" id="GEQ22489.1"/>
    </source>
</evidence>
<dbReference type="Proteomes" id="UP000321089">
    <property type="component" value="Unassembled WGS sequence"/>
</dbReference>
<sequence length="134" mass="14062">MHQSSYTIGASHKKLRLIAGDHFITLPIKIKKADVKAKLNDKEVLEAGTLISADGKVAVTTGVSGDTPGSTTAYGILYQDLNFKNSASADGVADNAIEIAAVMVHGAVYESAVKLDTTNKAVEKAAMPMIIFGK</sequence>
<evidence type="ECO:0000313" key="2">
    <source>
        <dbReference type="Proteomes" id="UP000321089"/>
    </source>
</evidence>
<reference evidence="1 2" key="1">
    <citation type="submission" date="2019-07" db="EMBL/GenBank/DDBJ databases">
        <title>Whole genome shotgun sequence of Clostridium butyricum NBRC 3858.</title>
        <authorList>
            <person name="Hosoyama A."/>
            <person name="Uohara A."/>
            <person name="Ohji S."/>
            <person name="Ichikawa N."/>
        </authorList>
    </citation>
    <scope>NUCLEOTIDE SEQUENCE [LARGE SCALE GENOMIC DNA]</scope>
    <source>
        <strain evidence="1 2">NBRC 3858</strain>
    </source>
</reference>
<proteinExistence type="predicted"/>
<comment type="caution">
    <text evidence="1">The sequence shown here is derived from an EMBL/GenBank/DDBJ whole genome shotgun (WGS) entry which is preliminary data.</text>
</comment>
<name>A0A512TQF4_CLOBU</name>
<gene>
    <name evidence="1" type="ORF">CBU02nite_29950</name>
</gene>
<dbReference type="RefSeq" id="WP_002581884.1">
    <property type="nucleotide sequence ID" value="NZ_BKBC01000049.1"/>
</dbReference>
<dbReference type="AlphaFoldDB" id="A0A512TQF4"/>
<organism evidence="1 2">
    <name type="scientific">Clostridium butyricum</name>
    <dbReference type="NCBI Taxonomy" id="1492"/>
    <lineage>
        <taxon>Bacteria</taxon>
        <taxon>Bacillati</taxon>
        <taxon>Bacillota</taxon>
        <taxon>Clostridia</taxon>
        <taxon>Eubacteriales</taxon>
        <taxon>Clostridiaceae</taxon>
        <taxon>Clostridium</taxon>
    </lineage>
</organism>
<accession>A0A512TQF4</accession>